<keyword evidence="8" id="KW-0808">Transferase</keyword>
<dbReference type="GO" id="GO:0008270">
    <property type="term" value="F:zinc ion binding"/>
    <property type="evidence" value="ECO:0007669"/>
    <property type="project" value="UniProtKB-KW"/>
</dbReference>
<dbReference type="InterPro" id="IPR027370">
    <property type="entry name" value="Znf-RING_euk"/>
</dbReference>
<dbReference type="Pfam" id="PF04757">
    <property type="entry name" value="Pex2_Pex12"/>
    <property type="match status" value="1"/>
</dbReference>
<keyword evidence="13" id="KW-0862">Zinc</keyword>
<dbReference type="EC" id="2.3.2.27" evidence="5"/>
<dbReference type="InterPro" id="IPR001841">
    <property type="entry name" value="Znf_RING"/>
</dbReference>
<organism evidence="21 22">
    <name type="scientific">Bursaphelenchus okinawaensis</name>
    <dbReference type="NCBI Taxonomy" id="465554"/>
    <lineage>
        <taxon>Eukaryota</taxon>
        <taxon>Metazoa</taxon>
        <taxon>Ecdysozoa</taxon>
        <taxon>Nematoda</taxon>
        <taxon>Chromadorea</taxon>
        <taxon>Rhabditida</taxon>
        <taxon>Tylenchina</taxon>
        <taxon>Tylenchomorpha</taxon>
        <taxon>Aphelenchoidea</taxon>
        <taxon>Aphelenchoididae</taxon>
        <taxon>Bursaphelenchus</taxon>
    </lineage>
</organism>
<evidence type="ECO:0000256" key="9">
    <source>
        <dbReference type="ARBA" id="ARBA00022692"/>
    </source>
</evidence>
<evidence type="ECO:0000256" key="19">
    <source>
        <dbReference type="SAM" id="Phobius"/>
    </source>
</evidence>
<evidence type="ECO:0000256" key="13">
    <source>
        <dbReference type="ARBA" id="ARBA00022833"/>
    </source>
</evidence>
<dbReference type="InterPro" id="IPR006845">
    <property type="entry name" value="Pex_N"/>
</dbReference>
<evidence type="ECO:0000313" key="21">
    <source>
        <dbReference type="EMBL" id="CAD5214974.1"/>
    </source>
</evidence>
<reference evidence="21" key="1">
    <citation type="submission" date="2020-09" db="EMBL/GenBank/DDBJ databases">
        <authorList>
            <person name="Kikuchi T."/>
        </authorList>
    </citation>
    <scope>NUCLEOTIDE SEQUENCE</scope>
    <source>
        <strain evidence="21">SH1</strain>
    </source>
</reference>
<dbReference type="EMBL" id="CAJFCW020000003">
    <property type="protein sequence ID" value="CAG9103457.1"/>
    <property type="molecule type" value="Genomic_DNA"/>
</dbReference>
<keyword evidence="22" id="KW-1185">Reference proteome</keyword>
<dbReference type="GO" id="GO:0061630">
    <property type="term" value="F:ubiquitin protein ligase activity"/>
    <property type="evidence" value="ECO:0007669"/>
    <property type="project" value="UniProtKB-EC"/>
</dbReference>
<keyword evidence="6" id="KW-0813">Transport</keyword>
<dbReference type="GO" id="GO:0005778">
    <property type="term" value="C:peroxisomal membrane"/>
    <property type="evidence" value="ECO:0007669"/>
    <property type="project" value="UniProtKB-SubCell"/>
</dbReference>
<evidence type="ECO:0000256" key="11">
    <source>
        <dbReference type="ARBA" id="ARBA00022771"/>
    </source>
</evidence>
<accession>A0A811KIL2</accession>
<evidence type="ECO:0000256" key="1">
    <source>
        <dbReference type="ARBA" id="ARBA00000900"/>
    </source>
</evidence>
<dbReference type="InterPro" id="IPR017907">
    <property type="entry name" value="Znf_RING_CS"/>
</dbReference>
<evidence type="ECO:0000256" key="15">
    <source>
        <dbReference type="ARBA" id="ARBA00022989"/>
    </source>
</evidence>
<evidence type="ECO:0000259" key="20">
    <source>
        <dbReference type="PROSITE" id="PS50089"/>
    </source>
</evidence>
<evidence type="ECO:0000256" key="17">
    <source>
        <dbReference type="ARBA" id="ARBA00023140"/>
    </source>
</evidence>
<dbReference type="PROSITE" id="PS00518">
    <property type="entry name" value="ZF_RING_1"/>
    <property type="match status" value="1"/>
</dbReference>
<dbReference type="SUPFAM" id="SSF57850">
    <property type="entry name" value="RING/U-box"/>
    <property type="match status" value="1"/>
</dbReference>
<evidence type="ECO:0000256" key="16">
    <source>
        <dbReference type="ARBA" id="ARBA00023136"/>
    </source>
</evidence>
<keyword evidence="14" id="KW-0653">Protein transport</keyword>
<keyword evidence="9 19" id="KW-0812">Transmembrane</keyword>
<dbReference type="SMART" id="SM00184">
    <property type="entry name" value="RING"/>
    <property type="match status" value="1"/>
</dbReference>
<sequence>MSLFVAERTEILRGERKDEEYIQELYDKISDLVKRIYGDAIWIKAYKWLMPITKVLYYTSTSVKGVQTLGEEYMGLIPVGSQSEVRETSYLQRVLFVVGEAFGPLMVDKKLEEFRGKDDEYYRKQSLSSKVPIGRVVLSVLLKQLSFGSIQRLHWALFYLFGGNFYSLWKRISQTHFMTLNSETNVKMHSIFRIIGGTALLAFVLNLVFAVRRELLKRQRTRSDLEEHRVPPKDGAFFCDICLENGEPVSTPCGHVFCFDCIVFHSENADLDANKGQCPQCRFQFYLRSVIPLINY</sequence>
<evidence type="ECO:0000256" key="3">
    <source>
        <dbReference type="ARBA" id="ARBA00004906"/>
    </source>
</evidence>
<keyword evidence="12" id="KW-0833">Ubl conjugation pathway</keyword>
<evidence type="ECO:0000256" key="8">
    <source>
        <dbReference type="ARBA" id="ARBA00022679"/>
    </source>
</evidence>
<protein>
    <recommendedName>
        <fullName evidence="5">RING-type E3 ubiquitin transferase</fullName>
        <ecNumber evidence="5">2.3.2.27</ecNumber>
    </recommendedName>
</protein>
<keyword evidence="15 19" id="KW-1133">Transmembrane helix</keyword>
<comment type="caution">
    <text evidence="21">The sequence shown here is derived from an EMBL/GenBank/DDBJ whole genome shotgun (WGS) entry which is preliminary data.</text>
</comment>
<comment type="similarity">
    <text evidence="4">Belongs to the pex2/pex10/pex12 family.</text>
</comment>
<dbReference type="InterPro" id="IPR013083">
    <property type="entry name" value="Znf_RING/FYVE/PHD"/>
</dbReference>
<keyword evidence="11 18" id="KW-0863">Zinc-finger</keyword>
<dbReference type="PANTHER" id="PTHR23350:SF0">
    <property type="entry name" value="PEROXISOME BIOGENESIS FACTOR 10"/>
    <property type="match status" value="1"/>
</dbReference>
<dbReference type="InterPro" id="IPR025654">
    <property type="entry name" value="PEX2/10"/>
</dbReference>
<dbReference type="Proteomes" id="UP000614601">
    <property type="component" value="Unassembled WGS sequence"/>
</dbReference>
<evidence type="ECO:0000256" key="2">
    <source>
        <dbReference type="ARBA" id="ARBA00004585"/>
    </source>
</evidence>
<proteinExistence type="inferred from homology"/>
<dbReference type="PROSITE" id="PS50089">
    <property type="entry name" value="ZF_RING_2"/>
    <property type="match status" value="1"/>
</dbReference>
<feature type="transmembrane region" description="Helical" evidence="19">
    <location>
        <begin position="189"/>
        <end position="211"/>
    </location>
</feature>
<keyword evidence="7" id="KW-0962">Peroxisome biogenesis</keyword>
<evidence type="ECO:0000313" key="22">
    <source>
        <dbReference type="Proteomes" id="UP000614601"/>
    </source>
</evidence>
<feature type="transmembrane region" description="Helical" evidence="19">
    <location>
        <begin position="153"/>
        <end position="169"/>
    </location>
</feature>
<evidence type="ECO:0000256" key="5">
    <source>
        <dbReference type="ARBA" id="ARBA00012483"/>
    </source>
</evidence>
<keyword evidence="16 19" id="KW-0472">Membrane</keyword>
<evidence type="ECO:0000256" key="14">
    <source>
        <dbReference type="ARBA" id="ARBA00022927"/>
    </source>
</evidence>
<evidence type="ECO:0000256" key="6">
    <source>
        <dbReference type="ARBA" id="ARBA00022448"/>
    </source>
</evidence>
<dbReference type="AlphaFoldDB" id="A0A811KIL2"/>
<dbReference type="GO" id="GO:0016558">
    <property type="term" value="P:protein import into peroxisome matrix"/>
    <property type="evidence" value="ECO:0007669"/>
    <property type="project" value="InterPro"/>
</dbReference>
<comment type="catalytic activity">
    <reaction evidence="1">
        <text>S-ubiquitinyl-[E2 ubiquitin-conjugating enzyme]-L-cysteine + [acceptor protein]-L-lysine = [E2 ubiquitin-conjugating enzyme]-L-cysteine + N(6)-ubiquitinyl-[acceptor protein]-L-lysine.</text>
        <dbReference type="EC" id="2.3.2.27"/>
    </reaction>
</comment>
<keyword evidence="17" id="KW-0576">Peroxisome</keyword>
<gene>
    <name evidence="21" type="ORF">BOKJ2_LOCUS5861</name>
</gene>
<dbReference type="OrthoDB" id="6105938at2759"/>
<dbReference type="Pfam" id="PF13445">
    <property type="entry name" value="zf-RING_UBOX"/>
    <property type="match status" value="1"/>
</dbReference>
<feature type="domain" description="RING-type" evidence="20">
    <location>
        <begin position="239"/>
        <end position="282"/>
    </location>
</feature>
<comment type="pathway">
    <text evidence="3">Protein modification; protein ubiquitination.</text>
</comment>
<dbReference type="PANTHER" id="PTHR23350">
    <property type="entry name" value="PEROXISOME ASSEMBLY PROTEIN 10"/>
    <property type="match status" value="1"/>
</dbReference>
<name>A0A811KIL2_9BILA</name>
<evidence type="ECO:0000256" key="18">
    <source>
        <dbReference type="PROSITE-ProRule" id="PRU00175"/>
    </source>
</evidence>
<evidence type="ECO:0000256" key="10">
    <source>
        <dbReference type="ARBA" id="ARBA00022723"/>
    </source>
</evidence>
<dbReference type="Gene3D" id="3.30.40.10">
    <property type="entry name" value="Zinc/RING finger domain, C3HC4 (zinc finger)"/>
    <property type="match status" value="1"/>
</dbReference>
<comment type="subcellular location">
    <subcellularLocation>
        <location evidence="2">Peroxisome membrane</location>
        <topology evidence="2">Multi-pass membrane protein</topology>
    </subcellularLocation>
</comment>
<evidence type="ECO:0000256" key="7">
    <source>
        <dbReference type="ARBA" id="ARBA00022593"/>
    </source>
</evidence>
<keyword evidence="10" id="KW-0479">Metal-binding</keyword>
<evidence type="ECO:0000256" key="4">
    <source>
        <dbReference type="ARBA" id="ARBA00008704"/>
    </source>
</evidence>
<dbReference type="Proteomes" id="UP000783686">
    <property type="component" value="Unassembled WGS sequence"/>
</dbReference>
<dbReference type="EMBL" id="CAJFDH010000003">
    <property type="protein sequence ID" value="CAD5214974.1"/>
    <property type="molecule type" value="Genomic_DNA"/>
</dbReference>
<evidence type="ECO:0000256" key="12">
    <source>
        <dbReference type="ARBA" id="ARBA00022786"/>
    </source>
</evidence>